<keyword evidence="2" id="KW-0472">Membrane</keyword>
<evidence type="ECO:0000256" key="2">
    <source>
        <dbReference type="SAM" id="Phobius"/>
    </source>
</evidence>
<feature type="region of interest" description="Disordered" evidence="1">
    <location>
        <begin position="1"/>
        <end position="40"/>
    </location>
</feature>
<name>A0A0F7L0W8_9VIRU</name>
<feature type="transmembrane region" description="Helical" evidence="2">
    <location>
        <begin position="89"/>
        <end position="111"/>
    </location>
</feature>
<evidence type="ECO:0000256" key="1">
    <source>
        <dbReference type="SAM" id="MobiDB-lite"/>
    </source>
</evidence>
<protein>
    <submittedName>
        <fullName evidence="3">Uncharacterized protein</fullName>
    </submittedName>
</protein>
<sequence>MSRSTKPPGAGSTCRSATKSISGSRTNKRRGSDRSSGARAALWRTKKVSSMISLTIISGFSTGREKKPTNSISGLLPSRFRDKKKRTSVLLFLSFVLGFLKSDFFFCHWFFHFL</sequence>
<reference evidence="3" key="2">
    <citation type="submission" date="2015-03" db="EMBL/GenBank/DDBJ databases">
        <authorList>
            <person name="Chow C.-E.T."/>
            <person name="Winget D.M."/>
            <person name="White R.A.III."/>
            <person name="Hallam S.J."/>
            <person name="Suttle C.A."/>
        </authorList>
    </citation>
    <scope>NUCLEOTIDE SEQUENCE</scope>
    <source>
        <strain evidence="3">Anoxic3_4</strain>
    </source>
</reference>
<evidence type="ECO:0000313" key="3">
    <source>
        <dbReference type="EMBL" id="AKH46189.1"/>
    </source>
</evidence>
<feature type="compositionally biased region" description="Polar residues" evidence="1">
    <location>
        <begin position="13"/>
        <end position="25"/>
    </location>
</feature>
<proteinExistence type="predicted"/>
<organism evidence="3">
    <name type="scientific">uncultured marine virus</name>
    <dbReference type="NCBI Taxonomy" id="186617"/>
    <lineage>
        <taxon>Viruses</taxon>
        <taxon>environmental samples</taxon>
    </lineage>
</organism>
<reference evidence="3" key="1">
    <citation type="journal article" date="2015" name="Front. Microbiol.">
        <title>Combining genomic sequencing methods to explore viral diversity and reveal potential virus-host interactions.</title>
        <authorList>
            <person name="Chow C.E."/>
            <person name="Winget D.M."/>
            <person name="White R.A.III."/>
            <person name="Hallam S.J."/>
            <person name="Suttle C.A."/>
        </authorList>
    </citation>
    <scope>NUCLEOTIDE SEQUENCE</scope>
    <source>
        <strain evidence="3">Anoxic3_4</strain>
    </source>
</reference>
<keyword evidence="2" id="KW-0812">Transmembrane</keyword>
<accession>A0A0F7L0W8</accession>
<dbReference type="EMBL" id="KR029579">
    <property type="protein sequence ID" value="AKH46189.1"/>
    <property type="molecule type" value="Genomic_DNA"/>
</dbReference>
<keyword evidence="2" id="KW-1133">Transmembrane helix</keyword>